<dbReference type="EMBL" id="JACASE010000012">
    <property type="protein sequence ID" value="KAF6422841.1"/>
    <property type="molecule type" value="Genomic_DNA"/>
</dbReference>
<gene>
    <name evidence="2" type="ORF">HJG63_008638</name>
</gene>
<dbReference type="Proteomes" id="UP000593571">
    <property type="component" value="Unassembled WGS sequence"/>
</dbReference>
<feature type="signal peptide" evidence="1">
    <location>
        <begin position="1"/>
        <end position="28"/>
    </location>
</feature>
<keyword evidence="3" id="KW-1185">Reference proteome</keyword>
<accession>A0A7J8DI87</accession>
<keyword evidence="1" id="KW-0732">Signal</keyword>
<evidence type="ECO:0000256" key="1">
    <source>
        <dbReference type="SAM" id="SignalP"/>
    </source>
</evidence>
<name>A0A7J8DI87_ROUAE</name>
<comment type="caution">
    <text evidence="2">The sequence shown here is derived from an EMBL/GenBank/DDBJ whole genome shotgun (WGS) entry which is preliminary data.</text>
</comment>
<reference evidence="2 3" key="1">
    <citation type="journal article" date="2020" name="Nature">
        <title>Six reference-quality genomes reveal evolution of bat adaptations.</title>
        <authorList>
            <person name="Jebb D."/>
            <person name="Huang Z."/>
            <person name="Pippel M."/>
            <person name="Hughes G.M."/>
            <person name="Lavrichenko K."/>
            <person name="Devanna P."/>
            <person name="Winkler S."/>
            <person name="Jermiin L.S."/>
            <person name="Skirmuntt E.C."/>
            <person name="Katzourakis A."/>
            <person name="Burkitt-Gray L."/>
            <person name="Ray D.A."/>
            <person name="Sullivan K.A.M."/>
            <person name="Roscito J.G."/>
            <person name="Kirilenko B.M."/>
            <person name="Davalos L.M."/>
            <person name="Corthals A.P."/>
            <person name="Power M.L."/>
            <person name="Jones G."/>
            <person name="Ransome R.D."/>
            <person name="Dechmann D.K.N."/>
            <person name="Locatelli A.G."/>
            <person name="Puechmaille S.J."/>
            <person name="Fedrigo O."/>
            <person name="Jarvis E.D."/>
            <person name="Hiller M."/>
            <person name="Vernes S.C."/>
            <person name="Myers E.W."/>
            <person name="Teeling E.C."/>
        </authorList>
    </citation>
    <scope>NUCLEOTIDE SEQUENCE [LARGE SCALE GENOMIC DNA]</scope>
    <source>
        <strain evidence="2">MRouAeg1</strain>
        <tissue evidence="2">Muscle</tissue>
    </source>
</reference>
<evidence type="ECO:0000313" key="3">
    <source>
        <dbReference type="Proteomes" id="UP000593571"/>
    </source>
</evidence>
<protein>
    <submittedName>
        <fullName evidence="2">Uncharacterized protein</fullName>
    </submittedName>
</protein>
<proteinExistence type="predicted"/>
<organism evidence="2 3">
    <name type="scientific">Rousettus aegyptiacus</name>
    <name type="common">Egyptian fruit bat</name>
    <name type="synonym">Pteropus aegyptiacus</name>
    <dbReference type="NCBI Taxonomy" id="9407"/>
    <lineage>
        <taxon>Eukaryota</taxon>
        <taxon>Metazoa</taxon>
        <taxon>Chordata</taxon>
        <taxon>Craniata</taxon>
        <taxon>Vertebrata</taxon>
        <taxon>Euteleostomi</taxon>
        <taxon>Mammalia</taxon>
        <taxon>Eutheria</taxon>
        <taxon>Laurasiatheria</taxon>
        <taxon>Chiroptera</taxon>
        <taxon>Yinpterochiroptera</taxon>
        <taxon>Pteropodoidea</taxon>
        <taxon>Pteropodidae</taxon>
        <taxon>Rousettinae</taxon>
        <taxon>Rousettus</taxon>
    </lineage>
</organism>
<feature type="chain" id="PRO_5029514788" evidence="1">
    <location>
        <begin position="29"/>
        <end position="126"/>
    </location>
</feature>
<dbReference type="AlphaFoldDB" id="A0A7J8DI87"/>
<sequence>MSPTRVAWPLALTVFRLVILLLMGTTQASLGGGRGKSRAWGYGRRGCSEQDACDSSLNVPDIAYSRPDLFFHSFIFPSFINCLLSAYHKPGPADITVYQTATSLSRGIDSPRWGGGLEVINTSSHK</sequence>
<evidence type="ECO:0000313" key="2">
    <source>
        <dbReference type="EMBL" id="KAF6422841.1"/>
    </source>
</evidence>